<feature type="compositionally biased region" description="Basic and acidic residues" evidence="1">
    <location>
        <begin position="135"/>
        <end position="144"/>
    </location>
</feature>
<evidence type="ECO:0000256" key="1">
    <source>
        <dbReference type="SAM" id="MobiDB-lite"/>
    </source>
</evidence>
<evidence type="ECO:0000256" key="2">
    <source>
        <dbReference type="SAM" id="SignalP"/>
    </source>
</evidence>
<keyword evidence="2" id="KW-0732">Signal</keyword>
<evidence type="ECO:0000313" key="4">
    <source>
        <dbReference type="RefSeq" id="XP_019088388.1"/>
    </source>
</evidence>
<keyword evidence="3" id="KW-1185">Reference proteome</keyword>
<protein>
    <submittedName>
        <fullName evidence="4">Uncharacterized protein LOC104726901</fullName>
    </submittedName>
</protein>
<sequence>MENKWSVVMMVFVLVVMAAIGGESANLSCETKCASTCRDSLFHQICLDGCLKSCRSHPPPMQLHTRMVAARASTREEEEKASLGCAFKCEFQCKLNFTNGCYDRCYKEKCQHLPPKNTFRVSSSRSPTNTGGELKGIRGARDNF</sequence>
<dbReference type="RefSeq" id="XP_019088388.1">
    <property type="nucleotide sequence ID" value="XM_019232843.1"/>
</dbReference>
<feature type="signal peptide" evidence="2">
    <location>
        <begin position="1"/>
        <end position="24"/>
    </location>
</feature>
<gene>
    <name evidence="4" type="primary">LOC104726901</name>
</gene>
<reference evidence="4" key="2">
    <citation type="submission" date="2025-08" db="UniProtKB">
        <authorList>
            <consortium name="RefSeq"/>
        </authorList>
    </citation>
    <scope>IDENTIFICATION</scope>
    <source>
        <tissue evidence="4">Leaf</tissue>
    </source>
</reference>
<feature type="compositionally biased region" description="Polar residues" evidence="1">
    <location>
        <begin position="121"/>
        <end position="131"/>
    </location>
</feature>
<evidence type="ECO:0000313" key="3">
    <source>
        <dbReference type="Proteomes" id="UP000694864"/>
    </source>
</evidence>
<name>A0ABM1QNQ0_CAMSA</name>
<reference evidence="3" key="1">
    <citation type="journal article" date="2014" name="Nat. Commun.">
        <title>The emerging biofuel crop Camelina sativa retains a highly undifferentiated hexaploid genome structure.</title>
        <authorList>
            <person name="Kagale S."/>
            <person name="Koh C."/>
            <person name="Nixon J."/>
            <person name="Bollina V."/>
            <person name="Clarke W.E."/>
            <person name="Tuteja R."/>
            <person name="Spillane C."/>
            <person name="Robinson S.J."/>
            <person name="Links M.G."/>
            <person name="Clarke C."/>
            <person name="Higgins E.E."/>
            <person name="Huebert T."/>
            <person name="Sharpe A.G."/>
            <person name="Parkin I.A."/>
        </authorList>
    </citation>
    <scope>NUCLEOTIDE SEQUENCE [LARGE SCALE GENOMIC DNA]</scope>
    <source>
        <strain evidence="3">cv. DH55</strain>
    </source>
</reference>
<dbReference type="Proteomes" id="UP000694864">
    <property type="component" value="Chromosome 11"/>
</dbReference>
<feature type="region of interest" description="Disordered" evidence="1">
    <location>
        <begin position="121"/>
        <end position="144"/>
    </location>
</feature>
<accession>A0ABM1QNQ0</accession>
<organism evidence="3 4">
    <name type="scientific">Camelina sativa</name>
    <name type="common">False flax</name>
    <name type="synonym">Myagrum sativum</name>
    <dbReference type="NCBI Taxonomy" id="90675"/>
    <lineage>
        <taxon>Eukaryota</taxon>
        <taxon>Viridiplantae</taxon>
        <taxon>Streptophyta</taxon>
        <taxon>Embryophyta</taxon>
        <taxon>Tracheophyta</taxon>
        <taxon>Spermatophyta</taxon>
        <taxon>Magnoliopsida</taxon>
        <taxon>eudicotyledons</taxon>
        <taxon>Gunneridae</taxon>
        <taxon>Pentapetalae</taxon>
        <taxon>rosids</taxon>
        <taxon>malvids</taxon>
        <taxon>Brassicales</taxon>
        <taxon>Brassicaceae</taxon>
        <taxon>Camelineae</taxon>
        <taxon>Camelina</taxon>
    </lineage>
</organism>
<proteinExistence type="predicted"/>
<feature type="chain" id="PRO_5045945651" evidence="2">
    <location>
        <begin position="25"/>
        <end position="144"/>
    </location>
</feature>
<dbReference type="GeneID" id="104726901"/>